<dbReference type="EMBL" id="VCAU01000052">
    <property type="protein sequence ID" value="KAF9888039.1"/>
    <property type="molecule type" value="Genomic_DNA"/>
</dbReference>
<dbReference type="InterPro" id="IPR002110">
    <property type="entry name" value="Ankyrin_rpt"/>
</dbReference>
<dbReference type="PROSITE" id="PS50088">
    <property type="entry name" value="ANK_REPEAT"/>
    <property type="match status" value="7"/>
</dbReference>
<keyword evidence="1" id="KW-0677">Repeat</keyword>
<feature type="region of interest" description="Disordered" evidence="4">
    <location>
        <begin position="867"/>
        <end position="890"/>
    </location>
</feature>
<dbReference type="PANTHER" id="PTHR24198">
    <property type="entry name" value="ANKYRIN REPEAT AND PROTEIN KINASE DOMAIN-CONTAINING PROTEIN"/>
    <property type="match status" value="1"/>
</dbReference>
<name>A0AAD4CK53_ASPNN</name>
<feature type="repeat" description="ANK" evidence="3">
    <location>
        <begin position="1157"/>
        <end position="1189"/>
    </location>
</feature>
<feature type="repeat" description="ANK" evidence="3">
    <location>
        <begin position="1006"/>
        <end position="1038"/>
    </location>
</feature>
<dbReference type="Gene3D" id="2.40.70.10">
    <property type="entry name" value="Acid Proteases"/>
    <property type="match status" value="1"/>
</dbReference>
<proteinExistence type="predicted"/>
<keyword evidence="8" id="KW-1185">Reference proteome</keyword>
<dbReference type="PROSITE" id="PS50297">
    <property type="entry name" value="ANK_REP_REGION"/>
    <property type="match status" value="5"/>
</dbReference>
<dbReference type="Pfam" id="PF12796">
    <property type="entry name" value="Ank_2"/>
    <property type="match status" value="4"/>
</dbReference>
<evidence type="ECO:0000256" key="4">
    <source>
        <dbReference type="SAM" id="MobiDB-lite"/>
    </source>
</evidence>
<reference evidence="7" key="1">
    <citation type="journal article" date="2019" name="Beilstein J. Org. Chem.">
        <title>Nanangenines: drimane sesquiterpenoids as the dominant metabolite cohort of a novel Australian fungus, Aspergillus nanangensis.</title>
        <authorList>
            <person name="Lacey H.J."/>
            <person name="Gilchrist C.L.M."/>
            <person name="Crombie A."/>
            <person name="Kalaitzis J.A."/>
            <person name="Vuong D."/>
            <person name="Rutledge P.J."/>
            <person name="Turner P."/>
            <person name="Pitt J.I."/>
            <person name="Lacey E."/>
            <person name="Chooi Y.H."/>
            <person name="Piggott A.M."/>
        </authorList>
    </citation>
    <scope>NUCLEOTIDE SEQUENCE</scope>
    <source>
        <strain evidence="7">MST-FP2251</strain>
    </source>
</reference>
<feature type="repeat" description="ANK" evidence="3">
    <location>
        <begin position="1265"/>
        <end position="1293"/>
    </location>
</feature>
<feature type="transmembrane region" description="Helical" evidence="5">
    <location>
        <begin position="896"/>
        <end position="920"/>
    </location>
</feature>
<keyword evidence="2 3" id="KW-0040">ANK repeat</keyword>
<keyword evidence="5" id="KW-0812">Transmembrane</keyword>
<comment type="caution">
    <text evidence="7">The sequence shown here is derived from an EMBL/GenBank/DDBJ whole genome shotgun (WGS) entry which is preliminary data.</text>
</comment>
<evidence type="ECO:0000259" key="6">
    <source>
        <dbReference type="Pfam" id="PF04577"/>
    </source>
</evidence>
<evidence type="ECO:0000256" key="1">
    <source>
        <dbReference type="ARBA" id="ARBA00022737"/>
    </source>
</evidence>
<evidence type="ECO:0000256" key="3">
    <source>
        <dbReference type="PROSITE-ProRule" id="PRU00023"/>
    </source>
</evidence>
<feature type="domain" description="Glycosyltransferase 61 catalytic" evidence="6">
    <location>
        <begin position="283"/>
        <end position="394"/>
    </location>
</feature>
<feature type="repeat" description="ANK" evidence="3">
    <location>
        <begin position="1360"/>
        <end position="1392"/>
    </location>
</feature>
<reference evidence="7" key="2">
    <citation type="submission" date="2020-02" db="EMBL/GenBank/DDBJ databases">
        <authorList>
            <person name="Gilchrist C.L.M."/>
            <person name="Chooi Y.-H."/>
        </authorList>
    </citation>
    <scope>NUCLEOTIDE SEQUENCE</scope>
    <source>
        <strain evidence="7">MST-FP2251</strain>
    </source>
</reference>
<dbReference type="PANTHER" id="PTHR24198:SF165">
    <property type="entry name" value="ANKYRIN REPEAT-CONTAINING PROTEIN-RELATED"/>
    <property type="match status" value="1"/>
</dbReference>
<dbReference type="InterPro" id="IPR036770">
    <property type="entry name" value="Ankyrin_rpt-contain_sf"/>
</dbReference>
<gene>
    <name evidence="7" type="ORF">FE257_009303</name>
</gene>
<evidence type="ECO:0000256" key="5">
    <source>
        <dbReference type="SAM" id="Phobius"/>
    </source>
</evidence>
<sequence>MSTRRRTTLIGVTVITIILFSIYNLNIRSSGTAIHITQHGTFLQEEEPSITSVESPFCAERFGLSYLDNLRDSATEYCTPESPSSLTCFHTDIAGHYSIDTFCIGRNTIFQSPTGKFHMDCEQRKELDTPETWNAVPQYGHFLRYAYKTGPQVVLDGWVELGNETIDAPEPPEPTSYTILVKREGSGNPWHSLMEVFSMAMTVDVLRIGHRPDDPPSSVLLAEADVKSTQVVLLDDYEDGPYIDLWSMMADKPTIRLADMDKAATTNFIVPLAGGSNPFWRSEWETHPCQDSSLLRNFVSRAFETYHLEPTKSRRSEIVITFIQRMDSRRLVNEDLYLDRIRSLFPQVTVQAIDFAALPFRKQLEAVQSTDILLGVHGAGLAHTMFLPPQSAMIEILPPKLDQKGYGNVASILGHSYFSTHGVIWMEKPEHSDWHGEDIFLDEEDFIDLVSGAVEDLENRRKADSVHSSTDCAPHPVEVPLGDVKIGNTTARGVSLSVGEPEQPFAFLPQWPLNNTFVYGTQRYCDEKFSITACRTFRGGAYDEDSSKTYEAASSRSYQADTSPYPSLFWMTESLKLNSNTTLSHFPMGIPSEDWGAEGYHPQATFGLGRNSSILNALYTAGHIASHSWSMFWGRTGEDEHAEGSFIFGGFDRARTSEKKHTDELNYSNDACPSGMLVTISDMVLNHVNGTDASLFNGLRSAAISACIVPDYPILMTIPRDPYFDRFEKWNNVYLPKRSFGVYYYGMIYMGSSPAYAGDLTITLNSGFSVRIPNKELIVPELTIDEVTGEIHSNSSERELLLNSMQRDNTNDLPFLGRQFLSIVYLMLNQDDNSFTLWEAAKSRGPANVVAVDPKNQLIDSFCAASFTSSSSSPDDEGSSSEKSTDEDSPVLSTGAIAGVVIGAVTAAGMIAAIVLFLVARKRKMQNGLRHSDPVYMYPPDFQPPKELDADPKTWHPNGIQNGFVDIGHIEDSHSSALQAACYHGQESVAQFLLANGVDVNESGGTYGSPLQAACIQGYGKIVQLLLQAGAEVDTVGGPYGTSLTAACAKGHEGIARALLHAGADVNRVELNSHETDRAFALSVACMSDRTEIVQMLLQAGAVIQPGTSQAYCALTVACANGNLEIVKLLLERAVRARKKEGDTDEGQITCSNMPFGAGAGLNQAAFYGHADIVQLLLENGADILIKAGAEFHPESGQSRRSFTRACRTGQEQAVCMMLELGADVKSTQGLVEACTFGHETIVEILLARGAEVNPPGGYDGEGIPLSVACANGHEGIVKRLIFYGADINRVDSPSAPALYEACRQGNETIVRSLLQGGALINEQASEWNPLSVACQHSHQMIAKLLLEAGANPNLPLDSSYDNPLSIVCRDGSVELAELLLAHGARIDNGSSDRESHLYTACEAGSISIAKLLLRNGADANGAGGLFGSPLAAAGTLPDDEIAQLLVDAGGDLGEKKSDLRLELAVLGKSSTLYI</sequence>
<dbReference type="SUPFAM" id="SSF50630">
    <property type="entry name" value="Acid proteases"/>
    <property type="match status" value="1"/>
</dbReference>
<feature type="repeat" description="ANK" evidence="3">
    <location>
        <begin position="1393"/>
        <end position="1425"/>
    </location>
</feature>
<dbReference type="InterPro" id="IPR049625">
    <property type="entry name" value="Glyco_transf_61_cat"/>
</dbReference>
<dbReference type="InterPro" id="IPR021109">
    <property type="entry name" value="Peptidase_aspartic_dom_sf"/>
</dbReference>
<evidence type="ECO:0000256" key="2">
    <source>
        <dbReference type="ARBA" id="ARBA00023043"/>
    </source>
</evidence>
<dbReference type="SUPFAM" id="SSF48403">
    <property type="entry name" value="Ankyrin repeat"/>
    <property type="match status" value="2"/>
</dbReference>
<keyword evidence="5" id="KW-0472">Membrane</keyword>
<organism evidence="7 8">
    <name type="scientific">Aspergillus nanangensis</name>
    <dbReference type="NCBI Taxonomy" id="2582783"/>
    <lineage>
        <taxon>Eukaryota</taxon>
        <taxon>Fungi</taxon>
        <taxon>Dikarya</taxon>
        <taxon>Ascomycota</taxon>
        <taxon>Pezizomycotina</taxon>
        <taxon>Eurotiomycetes</taxon>
        <taxon>Eurotiomycetidae</taxon>
        <taxon>Eurotiales</taxon>
        <taxon>Aspergillaceae</taxon>
        <taxon>Aspergillus</taxon>
        <taxon>Aspergillus subgen. Circumdati</taxon>
    </lineage>
</organism>
<dbReference type="Gene3D" id="1.25.40.20">
    <property type="entry name" value="Ankyrin repeat-containing domain"/>
    <property type="match status" value="2"/>
</dbReference>
<dbReference type="SMART" id="SM00248">
    <property type="entry name" value="ANK"/>
    <property type="match status" value="13"/>
</dbReference>
<keyword evidence="5" id="KW-1133">Transmembrane helix</keyword>
<dbReference type="Proteomes" id="UP001194746">
    <property type="component" value="Unassembled WGS sequence"/>
</dbReference>
<accession>A0AAD4CK53</accession>
<feature type="repeat" description="ANK" evidence="3">
    <location>
        <begin position="973"/>
        <end position="1005"/>
    </location>
</feature>
<feature type="transmembrane region" description="Helical" evidence="5">
    <location>
        <begin position="7"/>
        <end position="25"/>
    </location>
</feature>
<protein>
    <recommendedName>
        <fullName evidence="6">Glycosyltransferase 61 catalytic domain-containing protein</fullName>
    </recommendedName>
</protein>
<feature type="repeat" description="ANK" evidence="3">
    <location>
        <begin position="1326"/>
        <end position="1358"/>
    </location>
</feature>
<dbReference type="GO" id="GO:0016757">
    <property type="term" value="F:glycosyltransferase activity"/>
    <property type="evidence" value="ECO:0007669"/>
    <property type="project" value="InterPro"/>
</dbReference>
<evidence type="ECO:0000313" key="7">
    <source>
        <dbReference type="EMBL" id="KAF9888039.1"/>
    </source>
</evidence>
<dbReference type="Pfam" id="PF04577">
    <property type="entry name" value="Glyco_transf_61"/>
    <property type="match status" value="1"/>
</dbReference>
<feature type="compositionally biased region" description="Acidic residues" evidence="4">
    <location>
        <begin position="874"/>
        <end position="889"/>
    </location>
</feature>
<evidence type="ECO:0000313" key="8">
    <source>
        <dbReference type="Proteomes" id="UP001194746"/>
    </source>
</evidence>